<evidence type="ECO:0000313" key="25">
    <source>
        <dbReference type="EnsemblPlants" id="AET4Gv20009800.2"/>
    </source>
</evidence>
<evidence type="ECO:0000256" key="7">
    <source>
        <dbReference type="ARBA" id="ARBA00022614"/>
    </source>
</evidence>
<evidence type="ECO:0000256" key="12">
    <source>
        <dbReference type="ARBA" id="ARBA00022741"/>
    </source>
</evidence>
<keyword evidence="16 22" id="KW-0472">Membrane</keyword>
<keyword evidence="11" id="KW-0677">Repeat</keyword>
<evidence type="ECO:0000256" key="18">
    <source>
        <dbReference type="ARBA" id="ARBA00023180"/>
    </source>
</evidence>
<sequence>MRLAMATTSHLKLISLALLLAMFPQAMAVPPPSLLEEQAGALLIWKATIQSPPAQLRSWGNTTTRPCGWYGIKCGEHRARRQEVVITEISLRGLRLRARLEDLNFTALHTLTSIRLPYNQIRGLFPPALASSLPNLRHLMLQGNNISGEIPSQASSLPNLQHLILLGNKISGEIPTQIKHLGGLVTLDLSYNQLFGRIPRELGYLENLVWVDFGTNKLTGPIPGNLGNVIKLTFLHLHGNQLSGYLPRELGCLVNLKHLALNTNKLMGPIPDTYGSLINLTMLVLWDNQLSGRIPQTVGYLVNLRSLELDNNKLTGSIPNTFGNLTKLNTLYLFDNQLSGGIPRELASLVNLRDLEVNNNKLTGYVPRELGSLVSLEDLELSNNTIMGPIPNTFGNLTRLTTLYLGDNQFCGHVPEEIGTLMDLKYLQLDGNNLSGPLPPELCAGGMLKRLTAFGNNLKGPLPLSLLNCKSLVRVRLESNQIEEDISEMGVYPNLVYMDMSSNKLFGQLSYHWGGCHNLTMLRISNNNLTGEIPTSLGQLSQLGILDLSSNKLEGEIPSALGNLRELFNLSLAENLFHGSIPREIGAMSSLELLDLSSNNLNGLAQDSIKNCLRLRLLKLNNNNFKGNIPAELGLLRNLHDLLDLSENSFTGAIPSQLSGLVMLDTLNLSHNELNGSIPSSFQNMRSLTTIDLSYNELEGPVPDSKVFQGASIQQFMHNKMLCDVVKGLPPCSSAIQSRGDREGYKILVLATIPALISLVVVAVLLMFCHERKKPKETNTDKVTQAITFSIWSVDGANVFKQIIEATNNFSEMHCIGIGGYGSVYKAKLATREIFAVKKIHMIEDECCLNETVFNREIESLMKIRHRNIIKLFGYCSSSQGRFLIYEYMEGGDLAKTLKDDKRAIELDWRRRIHIMLDVVHALAYMHHDCSSPIVHRDIMSNNILLDLEFRACISDFGTAKVLNIYGRNHTRLAGTKGYLAPELAYTENVTEKCDVYSFGVLVLELFMGSHPGDFLSSLSLANKINVVCLQDLLDPRLTIPNAETARGIYCMLSVAAQCLEPRPSHRPTARQASDELSTIKARGDHVDYLHAGITFH</sequence>
<dbReference type="SUPFAM" id="SSF56112">
    <property type="entry name" value="Protein kinase-like (PK-like)"/>
    <property type="match status" value="1"/>
</dbReference>
<evidence type="ECO:0000256" key="1">
    <source>
        <dbReference type="ARBA" id="ARBA00004162"/>
    </source>
</evidence>
<dbReference type="InterPro" id="IPR055414">
    <property type="entry name" value="LRR_R13L4/SHOC2-like"/>
</dbReference>
<evidence type="ECO:0000256" key="9">
    <source>
        <dbReference type="ARBA" id="ARBA00022692"/>
    </source>
</evidence>
<feature type="transmembrane region" description="Helical" evidence="22">
    <location>
        <begin position="747"/>
        <end position="769"/>
    </location>
</feature>
<dbReference type="PROSITE" id="PS00107">
    <property type="entry name" value="PROTEIN_KINASE_ATP"/>
    <property type="match status" value="1"/>
</dbReference>
<dbReference type="PANTHER" id="PTHR48005:SF93">
    <property type="entry name" value="PROTEIN KINASE DOMAIN-CONTAINING PROTEIN"/>
    <property type="match status" value="1"/>
</dbReference>
<dbReference type="Gramene" id="AET4Gv20009800.2">
    <property type="protein sequence ID" value="AET4Gv20009800.2"/>
    <property type="gene ID" value="AET4Gv20009800"/>
</dbReference>
<evidence type="ECO:0000256" key="23">
    <source>
        <dbReference type="SAM" id="SignalP"/>
    </source>
</evidence>
<evidence type="ECO:0000256" key="2">
    <source>
        <dbReference type="ARBA" id="ARBA00004479"/>
    </source>
</evidence>
<keyword evidence="5" id="KW-0723">Serine/threonine-protein kinase</keyword>
<keyword evidence="15 22" id="KW-1133">Transmembrane helix</keyword>
<evidence type="ECO:0000256" key="13">
    <source>
        <dbReference type="ARBA" id="ARBA00022777"/>
    </source>
</evidence>
<feature type="binding site" evidence="21">
    <location>
        <position position="839"/>
    </location>
    <ligand>
        <name>ATP</name>
        <dbReference type="ChEBI" id="CHEBI:30616"/>
    </ligand>
</feature>
<dbReference type="EC" id="2.7.11.1" evidence="3"/>
<dbReference type="GO" id="GO:0005524">
    <property type="term" value="F:ATP binding"/>
    <property type="evidence" value="ECO:0007669"/>
    <property type="project" value="UniProtKB-UniRule"/>
</dbReference>
<keyword evidence="17" id="KW-0675">Receptor</keyword>
<keyword evidence="4" id="KW-1003">Cell membrane</keyword>
<dbReference type="FunFam" id="3.80.10.10:FF:000383">
    <property type="entry name" value="Leucine-rich repeat receptor protein kinase EMS1"/>
    <property type="match status" value="1"/>
</dbReference>
<evidence type="ECO:0000256" key="6">
    <source>
        <dbReference type="ARBA" id="ARBA00022553"/>
    </source>
</evidence>
<keyword evidence="7" id="KW-0433">Leucine-rich repeat</keyword>
<dbReference type="FunFam" id="1.10.510.10:FF:000479">
    <property type="entry name" value="Leucine-rich repeat receptor-like protein kinase"/>
    <property type="match status" value="1"/>
</dbReference>
<dbReference type="Gene3D" id="1.10.510.10">
    <property type="entry name" value="Transferase(Phosphotransferase) domain 1"/>
    <property type="match status" value="1"/>
</dbReference>
<name>A0A453GZN7_AEGTS</name>
<dbReference type="Pfam" id="PF13855">
    <property type="entry name" value="LRR_8"/>
    <property type="match status" value="2"/>
</dbReference>
<dbReference type="InterPro" id="IPR051420">
    <property type="entry name" value="Ser_Thr_Kinases_DiverseReg"/>
</dbReference>
<dbReference type="Pfam" id="PF00069">
    <property type="entry name" value="Pkinase"/>
    <property type="match status" value="1"/>
</dbReference>
<dbReference type="FunFam" id="3.80.10.10:FF:000221">
    <property type="entry name" value="Leucine-rich repeat receptor-like protein kinase PXL1"/>
    <property type="match status" value="1"/>
</dbReference>
<dbReference type="Pfam" id="PF08263">
    <property type="entry name" value="LRRNT_2"/>
    <property type="match status" value="1"/>
</dbReference>
<evidence type="ECO:0000256" key="16">
    <source>
        <dbReference type="ARBA" id="ARBA00023136"/>
    </source>
</evidence>
<evidence type="ECO:0000259" key="24">
    <source>
        <dbReference type="PROSITE" id="PS50011"/>
    </source>
</evidence>
<keyword evidence="8" id="KW-0808">Transferase</keyword>
<reference evidence="26" key="2">
    <citation type="journal article" date="2017" name="Nat. Plants">
        <title>The Aegilops tauschii genome reveals multiple impacts of transposons.</title>
        <authorList>
            <person name="Zhao G."/>
            <person name="Zou C."/>
            <person name="Li K."/>
            <person name="Wang K."/>
            <person name="Li T."/>
            <person name="Gao L."/>
            <person name="Zhang X."/>
            <person name="Wang H."/>
            <person name="Yang Z."/>
            <person name="Liu X."/>
            <person name="Jiang W."/>
            <person name="Mao L."/>
            <person name="Kong X."/>
            <person name="Jiao Y."/>
            <person name="Jia J."/>
        </authorList>
    </citation>
    <scope>NUCLEOTIDE SEQUENCE [LARGE SCALE GENOMIC DNA]</scope>
    <source>
        <strain evidence="26">cv. AL8/78</strain>
    </source>
</reference>
<accession>A0A453GZN7</accession>
<dbReference type="Pfam" id="PF00560">
    <property type="entry name" value="LRR_1"/>
    <property type="match status" value="6"/>
</dbReference>
<keyword evidence="10 23" id="KW-0732">Signal</keyword>
<dbReference type="Pfam" id="PF23598">
    <property type="entry name" value="LRR_14"/>
    <property type="match status" value="1"/>
</dbReference>
<feature type="chain" id="PRO_5019187817" description="non-specific serine/threonine protein kinase" evidence="23">
    <location>
        <begin position="29"/>
        <end position="1097"/>
    </location>
</feature>
<dbReference type="InterPro" id="IPR013210">
    <property type="entry name" value="LRR_N_plant-typ"/>
</dbReference>
<evidence type="ECO:0000313" key="26">
    <source>
        <dbReference type="Proteomes" id="UP000015105"/>
    </source>
</evidence>
<keyword evidence="14 21" id="KW-0067">ATP-binding</keyword>
<comment type="subcellular location">
    <subcellularLocation>
        <location evidence="1">Cell membrane</location>
        <topology evidence="1">Single-pass membrane protein</topology>
    </subcellularLocation>
    <subcellularLocation>
        <location evidence="2">Membrane</location>
        <topology evidence="2">Single-pass type I membrane protein</topology>
    </subcellularLocation>
</comment>
<keyword evidence="26" id="KW-1185">Reference proteome</keyword>
<dbReference type="InterPro" id="IPR003591">
    <property type="entry name" value="Leu-rich_rpt_typical-subtyp"/>
</dbReference>
<keyword evidence="9 22" id="KW-0812">Transmembrane</keyword>
<dbReference type="InterPro" id="IPR011009">
    <property type="entry name" value="Kinase-like_dom_sf"/>
</dbReference>
<dbReference type="InterPro" id="IPR000719">
    <property type="entry name" value="Prot_kinase_dom"/>
</dbReference>
<dbReference type="PRINTS" id="PR00019">
    <property type="entry name" value="LEURICHRPT"/>
</dbReference>
<evidence type="ECO:0000256" key="15">
    <source>
        <dbReference type="ARBA" id="ARBA00022989"/>
    </source>
</evidence>
<dbReference type="SMART" id="SM00369">
    <property type="entry name" value="LRR_TYP"/>
    <property type="match status" value="13"/>
</dbReference>
<dbReference type="AlphaFoldDB" id="A0A453GZN7"/>
<keyword evidence="18" id="KW-0325">Glycoprotein</keyword>
<reference evidence="25" key="3">
    <citation type="journal article" date="2017" name="Nature">
        <title>Genome sequence of the progenitor of the wheat D genome Aegilops tauschii.</title>
        <authorList>
            <person name="Luo M.C."/>
            <person name="Gu Y.Q."/>
            <person name="Puiu D."/>
            <person name="Wang H."/>
            <person name="Twardziok S.O."/>
            <person name="Deal K.R."/>
            <person name="Huo N."/>
            <person name="Zhu T."/>
            <person name="Wang L."/>
            <person name="Wang Y."/>
            <person name="McGuire P.E."/>
            <person name="Liu S."/>
            <person name="Long H."/>
            <person name="Ramasamy R.K."/>
            <person name="Rodriguez J.C."/>
            <person name="Van S.L."/>
            <person name="Yuan L."/>
            <person name="Wang Z."/>
            <person name="Xia Z."/>
            <person name="Xiao L."/>
            <person name="Anderson O.D."/>
            <person name="Ouyang S."/>
            <person name="Liang Y."/>
            <person name="Zimin A.V."/>
            <person name="Pertea G."/>
            <person name="Qi P."/>
            <person name="Bennetzen J.L."/>
            <person name="Dai X."/>
            <person name="Dawson M.W."/>
            <person name="Muller H.G."/>
            <person name="Kugler K."/>
            <person name="Rivarola-Duarte L."/>
            <person name="Spannagl M."/>
            <person name="Mayer K.F.X."/>
            <person name="Lu F.H."/>
            <person name="Bevan M.W."/>
            <person name="Leroy P."/>
            <person name="Li P."/>
            <person name="You F.M."/>
            <person name="Sun Q."/>
            <person name="Liu Z."/>
            <person name="Lyons E."/>
            <person name="Wicker T."/>
            <person name="Salzberg S.L."/>
            <person name="Devos K.M."/>
            <person name="Dvorak J."/>
        </authorList>
    </citation>
    <scope>NUCLEOTIDE SEQUENCE [LARGE SCALE GENOMIC DNA]</scope>
    <source>
        <strain evidence="25">cv. AL8/78</strain>
    </source>
</reference>
<protein>
    <recommendedName>
        <fullName evidence="3">non-specific serine/threonine protein kinase</fullName>
        <ecNumber evidence="3">2.7.11.1</ecNumber>
    </recommendedName>
</protein>
<comment type="catalytic activity">
    <reaction evidence="20">
        <text>L-seryl-[protein] + ATP = O-phospho-L-seryl-[protein] + ADP + H(+)</text>
        <dbReference type="Rhea" id="RHEA:17989"/>
        <dbReference type="Rhea" id="RHEA-COMP:9863"/>
        <dbReference type="Rhea" id="RHEA-COMP:11604"/>
        <dbReference type="ChEBI" id="CHEBI:15378"/>
        <dbReference type="ChEBI" id="CHEBI:29999"/>
        <dbReference type="ChEBI" id="CHEBI:30616"/>
        <dbReference type="ChEBI" id="CHEBI:83421"/>
        <dbReference type="ChEBI" id="CHEBI:456216"/>
        <dbReference type="EC" id="2.7.11.1"/>
    </reaction>
</comment>
<keyword evidence="12 21" id="KW-0547">Nucleotide-binding</keyword>
<dbReference type="FunFam" id="3.30.200.20:FF:000309">
    <property type="entry name" value="Leucine-rich repeat receptor protein kinase MSP1"/>
    <property type="match status" value="1"/>
</dbReference>
<dbReference type="PANTHER" id="PTHR48005">
    <property type="entry name" value="LEUCINE RICH REPEAT KINASE 2"/>
    <property type="match status" value="1"/>
</dbReference>
<dbReference type="Gene3D" id="3.80.10.10">
    <property type="entry name" value="Ribonuclease Inhibitor"/>
    <property type="match status" value="4"/>
</dbReference>
<proteinExistence type="predicted"/>
<dbReference type="Proteomes" id="UP000015105">
    <property type="component" value="Chromosome 4D"/>
</dbReference>
<evidence type="ECO:0000256" key="10">
    <source>
        <dbReference type="ARBA" id="ARBA00022729"/>
    </source>
</evidence>
<dbReference type="Gene3D" id="3.30.200.20">
    <property type="entry name" value="Phosphorylase Kinase, domain 1"/>
    <property type="match status" value="1"/>
</dbReference>
<evidence type="ECO:0000256" key="8">
    <source>
        <dbReference type="ARBA" id="ARBA00022679"/>
    </source>
</evidence>
<evidence type="ECO:0000256" key="19">
    <source>
        <dbReference type="ARBA" id="ARBA00047899"/>
    </source>
</evidence>
<reference evidence="25" key="4">
    <citation type="submission" date="2019-03" db="UniProtKB">
        <authorList>
            <consortium name="EnsemblPlants"/>
        </authorList>
    </citation>
    <scope>IDENTIFICATION</scope>
</reference>
<organism evidence="25 26">
    <name type="scientific">Aegilops tauschii subsp. strangulata</name>
    <name type="common">Goatgrass</name>
    <dbReference type="NCBI Taxonomy" id="200361"/>
    <lineage>
        <taxon>Eukaryota</taxon>
        <taxon>Viridiplantae</taxon>
        <taxon>Streptophyta</taxon>
        <taxon>Embryophyta</taxon>
        <taxon>Tracheophyta</taxon>
        <taxon>Spermatophyta</taxon>
        <taxon>Magnoliopsida</taxon>
        <taxon>Liliopsida</taxon>
        <taxon>Poales</taxon>
        <taxon>Poaceae</taxon>
        <taxon>BOP clade</taxon>
        <taxon>Pooideae</taxon>
        <taxon>Triticodae</taxon>
        <taxon>Triticeae</taxon>
        <taxon>Triticinae</taxon>
        <taxon>Aegilops</taxon>
    </lineage>
</organism>
<dbReference type="SUPFAM" id="SSF52058">
    <property type="entry name" value="L domain-like"/>
    <property type="match status" value="2"/>
</dbReference>
<evidence type="ECO:0000256" key="21">
    <source>
        <dbReference type="PROSITE-ProRule" id="PRU10141"/>
    </source>
</evidence>
<dbReference type="PROSITE" id="PS50011">
    <property type="entry name" value="PROTEIN_KINASE_DOM"/>
    <property type="match status" value="1"/>
</dbReference>
<keyword evidence="13" id="KW-0418">Kinase</keyword>
<evidence type="ECO:0000256" key="17">
    <source>
        <dbReference type="ARBA" id="ARBA00023170"/>
    </source>
</evidence>
<evidence type="ECO:0000256" key="11">
    <source>
        <dbReference type="ARBA" id="ARBA00022737"/>
    </source>
</evidence>
<evidence type="ECO:0000256" key="20">
    <source>
        <dbReference type="ARBA" id="ARBA00048679"/>
    </source>
</evidence>
<dbReference type="EnsemblPlants" id="AET4Gv20009800.2">
    <property type="protein sequence ID" value="AET4Gv20009800.2"/>
    <property type="gene ID" value="AET4Gv20009800"/>
</dbReference>
<keyword evidence="6" id="KW-0597">Phosphoprotein</keyword>
<evidence type="ECO:0000256" key="3">
    <source>
        <dbReference type="ARBA" id="ARBA00012513"/>
    </source>
</evidence>
<reference evidence="25" key="5">
    <citation type="journal article" date="2021" name="G3 (Bethesda)">
        <title>Aegilops tauschii genome assembly Aet v5.0 features greater sequence contiguity and improved annotation.</title>
        <authorList>
            <person name="Wang L."/>
            <person name="Zhu T."/>
            <person name="Rodriguez J.C."/>
            <person name="Deal K.R."/>
            <person name="Dubcovsky J."/>
            <person name="McGuire P.E."/>
            <person name="Lux T."/>
            <person name="Spannagl M."/>
            <person name="Mayer K.F.X."/>
            <person name="Baldrich P."/>
            <person name="Meyers B.C."/>
            <person name="Huo N."/>
            <person name="Gu Y.Q."/>
            <person name="Zhou H."/>
            <person name="Devos K.M."/>
            <person name="Bennetzen J.L."/>
            <person name="Unver T."/>
            <person name="Budak H."/>
            <person name="Gulick P.J."/>
            <person name="Galiba G."/>
            <person name="Kalapos B."/>
            <person name="Nelson D.R."/>
            <person name="Li P."/>
            <person name="You F.M."/>
            <person name="Luo M.C."/>
            <person name="Dvorak J."/>
        </authorList>
    </citation>
    <scope>NUCLEOTIDE SEQUENCE [LARGE SCALE GENOMIC DNA]</scope>
    <source>
        <strain evidence="25">cv. AL8/78</strain>
    </source>
</reference>
<dbReference type="FunFam" id="3.80.10.10:FF:000400">
    <property type="entry name" value="Nuclear pore complex protein NUP107"/>
    <property type="match status" value="1"/>
</dbReference>
<evidence type="ECO:0000256" key="5">
    <source>
        <dbReference type="ARBA" id="ARBA00022527"/>
    </source>
</evidence>
<dbReference type="InterPro" id="IPR032675">
    <property type="entry name" value="LRR_dom_sf"/>
</dbReference>
<dbReference type="InterPro" id="IPR017441">
    <property type="entry name" value="Protein_kinase_ATP_BS"/>
</dbReference>
<comment type="catalytic activity">
    <reaction evidence="19">
        <text>L-threonyl-[protein] + ATP = O-phospho-L-threonyl-[protein] + ADP + H(+)</text>
        <dbReference type="Rhea" id="RHEA:46608"/>
        <dbReference type="Rhea" id="RHEA-COMP:11060"/>
        <dbReference type="Rhea" id="RHEA-COMP:11605"/>
        <dbReference type="ChEBI" id="CHEBI:15378"/>
        <dbReference type="ChEBI" id="CHEBI:30013"/>
        <dbReference type="ChEBI" id="CHEBI:30616"/>
        <dbReference type="ChEBI" id="CHEBI:61977"/>
        <dbReference type="ChEBI" id="CHEBI:456216"/>
        <dbReference type="EC" id="2.7.11.1"/>
    </reaction>
</comment>
<evidence type="ECO:0000256" key="14">
    <source>
        <dbReference type="ARBA" id="ARBA00022840"/>
    </source>
</evidence>
<dbReference type="SUPFAM" id="SSF52047">
    <property type="entry name" value="RNI-like"/>
    <property type="match status" value="1"/>
</dbReference>
<dbReference type="FunFam" id="3.80.10.10:FF:000177">
    <property type="entry name" value="Leucine-rich repeat receptor-like serine/threonine-protein kinase At1g17230"/>
    <property type="match status" value="1"/>
</dbReference>
<evidence type="ECO:0000256" key="22">
    <source>
        <dbReference type="SAM" id="Phobius"/>
    </source>
</evidence>
<feature type="signal peptide" evidence="23">
    <location>
        <begin position="1"/>
        <end position="28"/>
    </location>
</feature>
<reference evidence="26" key="1">
    <citation type="journal article" date="2014" name="Science">
        <title>Ancient hybridizations among the ancestral genomes of bread wheat.</title>
        <authorList>
            <consortium name="International Wheat Genome Sequencing Consortium,"/>
            <person name="Marcussen T."/>
            <person name="Sandve S.R."/>
            <person name="Heier L."/>
            <person name="Spannagl M."/>
            <person name="Pfeifer M."/>
            <person name="Jakobsen K.S."/>
            <person name="Wulff B.B."/>
            <person name="Steuernagel B."/>
            <person name="Mayer K.F."/>
            <person name="Olsen O.A."/>
        </authorList>
    </citation>
    <scope>NUCLEOTIDE SEQUENCE [LARGE SCALE GENOMIC DNA]</scope>
    <source>
        <strain evidence="26">cv. AL8/78</strain>
    </source>
</reference>
<evidence type="ECO:0000256" key="4">
    <source>
        <dbReference type="ARBA" id="ARBA00022475"/>
    </source>
</evidence>
<dbReference type="GO" id="GO:0005886">
    <property type="term" value="C:plasma membrane"/>
    <property type="evidence" value="ECO:0007669"/>
    <property type="project" value="UniProtKB-SubCell"/>
</dbReference>
<dbReference type="InterPro" id="IPR001611">
    <property type="entry name" value="Leu-rich_rpt"/>
</dbReference>
<feature type="domain" description="Protein kinase" evidence="24">
    <location>
        <begin position="810"/>
        <end position="1080"/>
    </location>
</feature>
<dbReference type="GO" id="GO:0004674">
    <property type="term" value="F:protein serine/threonine kinase activity"/>
    <property type="evidence" value="ECO:0007669"/>
    <property type="project" value="UniProtKB-KW"/>
</dbReference>